<keyword evidence="1" id="KW-0472">Membrane</keyword>
<keyword evidence="3" id="KW-1185">Reference proteome</keyword>
<dbReference type="Proteomes" id="UP000612055">
    <property type="component" value="Unassembled WGS sequence"/>
</dbReference>
<comment type="caution">
    <text evidence="2">The sequence shown here is derived from an EMBL/GenBank/DDBJ whole genome shotgun (WGS) entry which is preliminary data.</text>
</comment>
<dbReference type="PANTHER" id="PTHR31474:SF1">
    <property type="entry name" value="EXPRESSED PROTEIN"/>
    <property type="match status" value="1"/>
</dbReference>
<keyword evidence="1" id="KW-0812">Transmembrane</keyword>
<evidence type="ECO:0000313" key="3">
    <source>
        <dbReference type="Proteomes" id="UP000612055"/>
    </source>
</evidence>
<dbReference type="InterPro" id="IPR008637">
    <property type="entry name" value="HR_lesion"/>
</dbReference>
<proteinExistence type="predicted"/>
<organism evidence="2 3">
    <name type="scientific">Edaphochlamys debaryana</name>
    <dbReference type="NCBI Taxonomy" id="47281"/>
    <lineage>
        <taxon>Eukaryota</taxon>
        <taxon>Viridiplantae</taxon>
        <taxon>Chlorophyta</taxon>
        <taxon>core chlorophytes</taxon>
        <taxon>Chlorophyceae</taxon>
        <taxon>CS clade</taxon>
        <taxon>Chlamydomonadales</taxon>
        <taxon>Chlamydomonadales incertae sedis</taxon>
        <taxon>Edaphochlamys</taxon>
    </lineage>
</organism>
<name>A0A835XTX0_9CHLO</name>
<reference evidence="2" key="1">
    <citation type="journal article" date="2020" name="bioRxiv">
        <title>Comparative genomics of Chlamydomonas.</title>
        <authorList>
            <person name="Craig R.J."/>
            <person name="Hasan A.R."/>
            <person name="Ness R.W."/>
            <person name="Keightley P.D."/>
        </authorList>
    </citation>
    <scope>NUCLEOTIDE SEQUENCE</scope>
    <source>
        <strain evidence="2">CCAP 11/70</strain>
    </source>
</reference>
<dbReference type="AlphaFoldDB" id="A0A835XTX0"/>
<dbReference type="EMBL" id="JAEHOE010000071">
    <property type="protein sequence ID" value="KAG2489645.1"/>
    <property type="molecule type" value="Genomic_DNA"/>
</dbReference>
<feature type="transmembrane region" description="Helical" evidence="1">
    <location>
        <begin position="87"/>
        <end position="110"/>
    </location>
</feature>
<gene>
    <name evidence="2" type="ORF">HYH03_011924</name>
</gene>
<evidence type="ECO:0000256" key="1">
    <source>
        <dbReference type="SAM" id="Phobius"/>
    </source>
</evidence>
<feature type="transmembrane region" description="Helical" evidence="1">
    <location>
        <begin position="58"/>
        <end position="75"/>
    </location>
</feature>
<dbReference type="PANTHER" id="PTHR31474">
    <property type="entry name" value="HR-LIKE LESION-INDUCER"/>
    <property type="match status" value="1"/>
</dbReference>
<evidence type="ECO:0000313" key="2">
    <source>
        <dbReference type="EMBL" id="KAG2489645.1"/>
    </source>
</evidence>
<accession>A0A835XTX0</accession>
<keyword evidence="1" id="KW-1133">Transmembrane helix</keyword>
<sequence>MKPENAAYALEHVKPWKGALQRLLGREQAADDRLLLVLLVTQGLGAFLMVMNHRFGGALLLLYLLPATALLYPFWEVDPERGPLAEYAVLSEFLRNVAIMGGVIGFMITTDQVPLKVKRKHLHPDLHQHRD</sequence>
<dbReference type="Pfam" id="PF05514">
    <property type="entry name" value="HR_lesion"/>
    <property type="match status" value="1"/>
</dbReference>
<protein>
    <submittedName>
        <fullName evidence="2">Uncharacterized protein</fullName>
    </submittedName>
</protein>
<dbReference type="OrthoDB" id="531005at2759"/>